<dbReference type="PANTHER" id="PTHR46532">
    <property type="entry name" value="MALE FERTILITY FACTOR KL5"/>
    <property type="match status" value="1"/>
</dbReference>
<dbReference type="GO" id="GO:0007018">
    <property type="term" value="P:microtubule-based movement"/>
    <property type="evidence" value="ECO:0007669"/>
    <property type="project" value="InterPro"/>
</dbReference>
<dbReference type="InterPro" id="IPR026983">
    <property type="entry name" value="DHC"/>
</dbReference>
<evidence type="ECO:0000313" key="2">
    <source>
        <dbReference type="Proteomes" id="UP000784294"/>
    </source>
</evidence>
<accession>A0A448WP72</accession>
<proteinExistence type="predicted"/>
<name>A0A448WP72_9PLAT</name>
<dbReference type="EMBL" id="CAAALY010029531">
    <property type="protein sequence ID" value="VEL16695.1"/>
    <property type="molecule type" value="Genomic_DNA"/>
</dbReference>
<dbReference type="GO" id="GO:0005858">
    <property type="term" value="C:axonemal dynein complex"/>
    <property type="evidence" value="ECO:0007669"/>
    <property type="project" value="TreeGrafter"/>
</dbReference>
<dbReference type="GO" id="GO:0051959">
    <property type="term" value="F:dynein light intermediate chain binding"/>
    <property type="evidence" value="ECO:0007669"/>
    <property type="project" value="InterPro"/>
</dbReference>
<dbReference type="AlphaFoldDB" id="A0A448WP72"/>
<dbReference type="OrthoDB" id="6274387at2759"/>
<comment type="caution">
    <text evidence="1">The sequence shown here is derived from an EMBL/GenBank/DDBJ whole genome shotgun (WGS) entry which is preliminary data.</text>
</comment>
<keyword evidence="2" id="KW-1185">Reference proteome</keyword>
<dbReference type="Proteomes" id="UP000784294">
    <property type="component" value="Unassembled WGS sequence"/>
</dbReference>
<sequence>MCDTLKEGLIQECVTWRHEFGKAVNQRCAREMDEVLEFFDNMMKRLSRPIKDLDDVRMHMAALAELREAEIRLDLMIGPIEEAYAMLGRYELYFNDGNAERVDALAYGYSKLRSQARQVQDHLLGIQPQFEGELIGGVRDFLAQVDTFAKDYFAK</sequence>
<reference evidence="1" key="1">
    <citation type="submission" date="2018-11" db="EMBL/GenBank/DDBJ databases">
        <authorList>
            <consortium name="Pathogen Informatics"/>
        </authorList>
    </citation>
    <scope>NUCLEOTIDE SEQUENCE</scope>
</reference>
<gene>
    <name evidence="1" type="ORF">PXEA_LOCUS10135</name>
</gene>
<evidence type="ECO:0008006" key="3">
    <source>
        <dbReference type="Google" id="ProtNLM"/>
    </source>
</evidence>
<protein>
    <recommendedName>
        <fullName evidence="3">Dynein heavy chain tail domain-containing protein</fullName>
    </recommendedName>
</protein>
<evidence type="ECO:0000313" key="1">
    <source>
        <dbReference type="EMBL" id="VEL16695.1"/>
    </source>
</evidence>
<dbReference type="PANTHER" id="PTHR46532:SF13">
    <property type="entry name" value="CYTOPLASMIC DYNEIN 1 HEAVY CHAIN 1"/>
    <property type="match status" value="1"/>
</dbReference>
<organism evidence="1 2">
    <name type="scientific">Protopolystoma xenopodis</name>
    <dbReference type="NCBI Taxonomy" id="117903"/>
    <lineage>
        <taxon>Eukaryota</taxon>
        <taxon>Metazoa</taxon>
        <taxon>Spiralia</taxon>
        <taxon>Lophotrochozoa</taxon>
        <taxon>Platyhelminthes</taxon>
        <taxon>Monogenea</taxon>
        <taxon>Polyopisthocotylea</taxon>
        <taxon>Polystomatidea</taxon>
        <taxon>Polystomatidae</taxon>
        <taxon>Protopolystoma</taxon>
    </lineage>
</organism>
<dbReference type="GO" id="GO:0045505">
    <property type="term" value="F:dynein intermediate chain binding"/>
    <property type="evidence" value="ECO:0007669"/>
    <property type="project" value="InterPro"/>
</dbReference>